<dbReference type="AlphaFoldDB" id="A0A9P5N5C7"/>
<evidence type="ECO:0000313" key="2">
    <source>
        <dbReference type="Proteomes" id="UP000759537"/>
    </source>
</evidence>
<proteinExistence type="predicted"/>
<gene>
    <name evidence="1" type="ORF">DFH94DRAFT_809548</name>
</gene>
<comment type="caution">
    <text evidence="1">The sequence shown here is derived from an EMBL/GenBank/DDBJ whole genome shotgun (WGS) entry which is preliminary data.</text>
</comment>
<organism evidence="1 2">
    <name type="scientific">Russula ochroleuca</name>
    <dbReference type="NCBI Taxonomy" id="152965"/>
    <lineage>
        <taxon>Eukaryota</taxon>
        <taxon>Fungi</taxon>
        <taxon>Dikarya</taxon>
        <taxon>Basidiomycota</taxon>
        <taxon>Agaricomycotina</taxon>
        <taxon>Agaricomycetes</taxon>
        <taxon>Russulales</taxon>
        <taxon>Russulaceae</taxon>
        <taxon>Russula</taxon>
    </lineage>
</organism>
<sequence length="460" mass="51696">MENHRGRTPSQKKRTKQSRCQVIPIDTLPDEVVLVIFDFFVDKYAKNKKSVEAWQSLVHVCRRWRCIVFGSPRRLNLRLFCAANTPVRDTLDVWPPFPLVIHGSADQTKGVDNIVTVLERSDRVCQIHLCYKRVSRMEKVLAAMEGPFPELTNLEIKMLNEPMTALPDSFLGGSSLRLRCLNFDGIPFPGLPRLLLSANHLVDLQLCNIPYSGYISPEAMATVLSTLTSLELLSLKFLSSLSRPDSASRPPPTRSLFPVLEMLSFEGVTKYLDDFVTCIDAPRLDHLDVTFFDRYVSDTPQFIQLISHTLAFEVLETAHVAFESDSAMVKLSSETAGCARLNVKILCGRLDHLDEQVLSLQQNMDLDSPEDDIEDTPWLELLRPFTAVKNLYLSKGIASCVASALQQLVGDRTTEVLPALEKISLEGVRPPRPRQKGIRKFIAARQLSGHPITVFPLSKL</sequence>
<keyword evidence="2" id="KW-1185">Reference proteome</keyword>
<accession>A0A9P5N5C7</accession>
<protein>
    <recommendedName>
        <fullName evidence="3">F-box domain-containing protein</fullName>
    </recommendedName>
</protein>
<evidence type="ECO:0008006" key="3">
    <source>
        <dbReference type="Google" id="ProtNLM"/>
    </source>
</evidence>
<reference evidence="1" key="2">
    <citation type="journal article" date="2020" name="Nat. Commun.">
        <title>Large-scale genome sequencing of mycorrhizal fungi provides insights into the early evolution of symbiotic traits.</title>
        <authorList>
            <person name="Miyauchi S."/>
            <person name="Kiss E."/>
            <person name="Kuo A."/>
            <person name="Drula E."/>
            <person name="Kohler A."/>
            <person name="Sanchez-Garcia M."/>
            <person name="Morin E."/>
            <person name="Andreopoulos B."/>
            <person name="Barry K.W."/>
            <person name="Bonito G."/>
            <person name="Buee M."/>
            <person name="Carver A."/>
            <person name="Chen C."/>
            <person name="Cichocki N."/>
            <person name="Clum A."/>
            <person name="Culley D."/>
            <person name="Crous P.W."/>
            <person name="Fauchery L."/>
            <person name="Girlanda M."/>
            <person name="Hayes R.D."/>
            <person name="Keri Z."/>
            <person name="LaButti K."/>
            <person name="Lipzen A."/>
            <person name="Lombard V."/>
            <person name="Magnuson J."/>
            <person name="Maillard F."/>
            <person name="Murat C."/>
            <person name="Nolan M."/>
            <person name="Ohm R.A."/>
            <person name="Pangilinan J."/>
            <person name="Pereira M.F."/>
            <person name="Perotto S."/>
            <person name="Peter M."/>
            <person name="Pfister S."/>
            <person name="Riley R."/>
            <person name="Sitrit Y."/>
            <person name="Stielow J.B."/>
            <person name="Szollosi G."/>
            <person name="Zifcakova L."/>
            <person name="Stursova M."/>
            <person name="Spatafora J.W."/>
            <person name="Tedersoo L."/>
            <person name="Vaario L.M."/>
            <person name="Yamada A."/>
            <person name="Yan M."/>
            <person name="Wang P."/>
            <person name="Xu J."/>
            <person name="Bruns T."/>
            <person name="Baldrian P."/>
            <person name="Vilgalys R."/>
            <person name="Dunand C."/>
            <person name="Henrissat B."/>
            <person name="Grigoriev I.V."/>
            <person name="Hibbett D."/>
            <person name="Nagy L.G."/>
            <person name="Martin F.M."/>
        </authorList>
    </citation>
    <scope>NUCLEOTIDE SEQUENCE</scope>
    <source>
        <strain evidence="1">Prilba</strain>
    </source>
</reference>
<dbReference type="Proteomes" id="UP000759537">
    <property type="component" value="Unassembled WGS sequence"/>
</dbReference>
<dbReference type="EMBL" id="WHVB01000002">
    <property type="protein sequence ID" value="KAF8486310.1"/>
    <property type="molecule type" value="Genomic_DNA"/>
</dbReference>
<dbReference type="SUPFAM" id="SSF52047">
    <property type="entry name" value="RNI-like"/>
    <property type="match status" value="1"/>
</dbReference>
<dbReference type="Gene3D" id="3.80.10.10">
    <property type="entry name" value="Ribonuclease Inhibitor"/>
    <property type="match status" value="1"/>
</dbReference>
<dbReference type="Gene3D" id="1.20.1280.50">
    <property type="match status" value="1"/>
</dbReference>
<evidence type="ECO:0000313" key="1">
    <source>
        <dbReference type="EMBL" id="KAF8486310.1"/>
    </source>
</evidence>
<reference evidence="1" key="1">
    <citation type="submission" date="2019-10" db="EMBL/GenBank/DDBJ databases">
        <authorList>
            <consortium name="DOE Joint Genome Institute"/>
            <person name="Kuo A."/>
            <person name="Miyauchi S."/>
            <person name="Kiss E."/>
            <person name="Drula E."/>
            <person name="Kohler A."/>
            <person name="Sanchez-Garcia M."/>
            <person name="Andreopoulos B."/>
            <person name="Barry K.W."/>
            <person name="Bonito G."/>
            <person name="Buee M."/>
            <person name="Carver A."/>
            <person name="Chen C."/>
            <person name="Cichocki N."/>
            <person name="Clum A."/>
            <person name="Culley D."/>
            <person name="Crous P.W."/>
            <person name="Fauchery L."/>
            <person name="Girlanda M."/>
            <person name="Hayes R."/>
            <person name="Keri Z."/>
            <person name="LaButti K."/>
            <person name="Lipzen A."/>
            <person name="Lombard V."/>
            <person name="Magnuson J."/>
            <person name="Maillard F."/>
            <person name="Morin E."/>
            <person name="Murat C."/>
            <person name="Nolan M."/>
            <person name="Ohm R."/>
            <person name="Pangilinan J."/>
            <person name="Pereira M."/>
            <person name="Perotto S."/>
            <person name="Peter M."/>
            <person name="Riley R."/>
            <person name="Sitrit Y."/>
            <person name="Stielow B."/>
            <person name="Szollosi G."/>
            <person name="Zifcakova L."/>
            <person name="Stursova M."/>
            <person name="Spatafora J.W."/>
            <person name="Tedersoo L."/>
            <person name="Vaario L.-M."/>
            <person name="Yamada A."/>
            <person name="Yan M."/>
            <person name="Wang P."/>
            <person name="Xu J."/>
            <person name="Bruns T."/>
            <person name="Baldrian P."/>
            <person name="Vilgalys R."/>
            <person name="Henrissat B."/>
            <person name="Grigoriev I.V."/>
            <person name="Hibbett D."/>
            <person name="Nagy L.G."/>
            <person name="Martin F.M."/>
        </authorList>
    </citation>
    <scope>NUCLEOTIDE SEQUENCE</scope>
    <source>
        <strain evidence="1">Prilba</strain>
    </source>
</reference>
<name>A0A9P5N5C7_9AGAM</name>
<dbReference type="OrthoDB" id="3365698at2759"/>
<dbReference type="InterPro" id="IPR032675">
    <property type="entry name" value="LRR_dom_sf"/>
</dbReference>